<dbReference type="NCBIfam" id="TIGR01796">
    <property type="entry name" value="CM_mono_aroH"/>
    <property type="match status" value="1"/>
</dbReference>
<dbReference type="EC" id="5.4.99.5" evidence="1 2"/>
<dbReference type="InterPro" id="IPR008243">
    <property type="entry name" value="Chorismate_mutase_AroH"/>
</dbReference>
<dbReference type="RefSeq" id="WP_386766919.1">
    <property type="nucleotide sequence ID" value="NZ_JBHSTI010000008.1"/>
</dbReference>
<evidence type="ECO:0000313" key="4">
    <source>
        <dbReference type="Proteomes" id="UP001596138"/>
    </source>
</evidence>
<organism evidence="3 4">
    <name type="scientific">Longivirga aurantiaca</name>
    <dbReference type="NCBI Taxonomy" id="1837743"/>
    <lineage>
        <taxon>Bacteria</taxon>
        <taxon>Bacillati</taxon>
        <taxon>Actinomycetota</taxon>
        <taxon>Actinomycetes</taxon>
        <taxon>Sporichthyales</taxon>
        <taxon>Sporichthyaceae</taxon>
        <taxon>Longivirga</taxon>
    </lineage>
</organism>
<dbReference type="CDD" id="cd02185">
    <property type="entry name" value="AroH"/>
    <property type="match status" value="1"/>
</dbReference>
<keyword evidence="4" id="KW-1185">Reference proteome</keyword>
<dbReference type="Proteomes" id="UP001596138">
    <property type="component" value="Unassembled WGS sequence"/>
</dbReference>
<dbReference type="Gene3D" id="3.30.1330.40">
    <property type="entry name" value="RutC-like"/>
    <property type="match status" value="1"/>
</dbReference>
<evidence type="ECO:0000256" key="2">
    <source>
        <dbReference type="PROSITE-ProRule" id="PRU00514"/>
    </source>
</evidence>
<evidence type="ECO:0000256" key="1">
    <source>
        <dbReference type="NCBIfam" id="TIGR01796"/>
    </source>
</evidence>
<dbReference type="InterPro" id="IPR035959">
    <property type="entry name" value="RutC-like_sf"/>
</dbReference>
<comment type="caution">
    <text evidence="3">The sequence shown here is derived from an EMBL/GenBank/DDBJ whole genome shotgun (WGS) entry which is preliminary data.</text>
</comment>
<dbReference type="PANTHER" id="PTHR21164">
    <property type="entry name" value="CHORISMATE MUTASE"/>
    <property type="match status" value="1"/>
</dbReference>
<evidence type="ECO:0000313" key="3">
    <source>
        <dbReference type="EMBL" id="MFC6238585.1"/>
    </source>
</evidence>
<gene>
    <name evidence="3" type="primary">aroH</name>
    <name evidence="3" type="ORF">ACFQGU_11910</name>
</gene>
<dbReference type="EMBL" id="JBHSTI010000008">
    <property type="protein sequence ID" value="MFC6238585.1"/>
    <property type="molecule type" value="Genomic_DNA"/>
</dbReference>
<sequence>MSVRALRGATRLSADDPAEMTDAVVELVSALLERNGLDRADLISVIFTSTPDLVCMFPAAAARGIGLGDVPLICAQEIAVPGALSRVVRVMAHAEMDVPRSEVVHVYLRGAEALRQDLAQ</sequence>
<keyword evidence="2" id="KW-0057">Aromatic amino acid biosynthesis</keyword>
<dbReference type="PIRSF" id="PIRSF005965">
    <property type="entry name" value="Chor_mut_AroH"/>
    <property type="match status" value="1"/>
</dbReference>
<dbReference type="GO" id="GO:0004106">
    <property type="term" value="F:chorismate mutase activity"/>
    <property type="evidence" value="ECO:0007669"/>
    <property type="project" value="UniProtKB-EC"/>
</dbReference>
<reference evidence="4" key="1">
    <citation type="journal article" date="2019" name="Int. J. Syst. Evol. Microbiol.">
        <title>The Global Catalogue of Microorganisms (GCM) 10K type strain sequencing project: providing services to taxonomists for standard genome sequencing and annotation.</title>
        <authorList>
            <consortium name="The Broad Institute Genomics Platform"/>
            <consortium name="The Broad Institute Genome Sequencing Center for Infectious Disease"/>
            <person name="Wu L."/>
            <person name="Ma J."/>
        </authorList>
    </citation>
    <scope>NUCLEOTIDE SEQUENCE [LARGE SCALE GENOMIC DNA]</scope>
    <source>
        <strain evidence="4">CGMCC 4.7317</strain>
    </source>
</reference>
<protein>
    <recommendedName>
        <fullName evidence="1 2">chorismate mutase</fullName>
        <ecNumber evidence="1 2">5.4.99.5</ecNumber>
    </recommendedName>
</protein>
<keyword evidence="2" id="KW-0028">Amino-acid biosynthesis</keyword>
<dbReference type="PANTHER" id="PTHR21164:SF0">
    <property type="entry name" value="CHORISMATE MUTASE AROH"/>
    <property type="match status" value="1"/>
</dbReference>
<keyword evidence="2 3" id="KW-0413">Isomerase</keyword>
<comment type="catalytic activity">
    <reaction evidence="2">
        <text>chorismate = prephenate</text>
        <dbReference type="Rhea" id="RHEA:13897"/>
        <dbReference type="ChEBI" id="CHEBI:29748"/>
        <dbReference type="ChEBI" id="CHEBI:29934"/>
        <dbReference type="EC" id="5.4.99.5"/>
    </reaction>
</comment>
<dbReference type="PROSITE" id="PS51167">
    <property type="entry name" value="CHORISMATE_MUT_1"/>
    <property type="match status" value="1"/>
</dbReference>
<accession>A0ABW1T3H8</accession>
<dbReference type="SUPFAM" id="SSF55298">
    <property type="entry name" value="YjgF-like"/>
    <property type="match status" value="1"/>
</dbReference>
<proteinExistence type="predicted"/>
<dbReference type="Pfam" id="PF07736">
    <property type="entry name" value="CM_1"/>
    <property type="match status" value="1"/>
</dbReference>
<name>A0ABW1T3H8_9ACTN</name>